<feature type="chain" id="PRO_5045645036" evidence="1">
    <location>
        <begin position="22"/>
        <end position="139"/>
    </location>
</feature>
<keyword evidence="3" id="KW-1185">Reference proteome</keyword>
<dbReference type="EMBL" id="JAUQOP010000005">
    <property type="protein sequence ID" value="MDO7896443.1"/>
    <property type="molecule type" value="Genomic_DNA"/>
</dbReference>
<organism evidence="2 3">
    <name type="scientific">Pseudomonas citrulli</name>
    <dbReference type="NCBI Taxonomy" id="3064347"/>
    <lineage>
        <taxon>Bacteria</taxon>
        <taxon>Pseudomonadati</taxon>
        <taxon>Pseudomonadota</taxon>
        <taxon>Gammaproteobacteria</taxon>
        <taxon>Pseudomonadales</taxon>
        <taxon>Pseudomonadaceae</taxon>
        <taxon>Pseudomonas</taxon>
    </lineage>
</organism>
<gene>
    <name evidence="2" type="ORF">Q6A48_06020</name>
</gene>
<protein>
    <submittedName>
        <fullName evidence="2">DUF3757 domain-containing protein</fullName>
    </submittedName>
</protein>
<evidence type="ECO:0000313" key="2">
    <source>
        <dbReference type="EMBL" id="MDO7896443.1"/>
    </source>
</evidence>
<accession>A0ABT9BYR9</accession>
<proteinExistence type="predicted"/>
<feature type="signal peptide" evidence="1">
    <location>
        <begin position="1"/>
        <end position="21"/>
    </location>
</feature>
<dbReference type="Proteomes" id="UP001228019">
    <property type="component" value="Unassembled WGS sequence"/>
</dbReference>
<keyword evidence="1" id="KW-0732">Signal</keyword>
<reference evidence="2 3" key="1">
    <citation type="submission" date="2023-07" db="EMBL/GenBank/DDBJ databases">
        <title>Identification of four novel Pseudomonas species associated with bacterial leaf spot of cucurbits.</title>
        <authorList>
            <person name="Fullem K.R."/>
        </authorList>
    </citation>
    <scope>NUCLEOTIDE SEQUENCE [LARGE SCALE GENOMIC DNA]</scope>
    <source>
        <strain evidence="2 3">K18</strain>
    </source>
</reference>
<evidence type="ECO:0000313" key="3">
    <source>
        <dbReference type="Proteomes" id="UP001228019"/>
    </source>
</evidence>
<dbReference type="RefSeq" id="WP_304552640.1">
    <property type="nucleotide sequence ID" value="NZ_JAUQOP010000005.1"/>
</dbReference>
<name>A0ABT9BYR9_9PSED</name>
<evidence type="ECO:0000256" key="1">
    <source>
        <dbReference type="SAM" id="SignalP"/>
    </source>
</evidence>
<comment type="caution">
    <text evidence="2">The sequence shown here is derived from an EMBL/GenBank/DDBJ whole genome shotgun (WGS) entry which is preliminary data.</text>
</comment>
<sequence>MNKVLAGGLGLLMLVTGHVHAGEILCPAVSEIHRKIESVEDVYFVDSPEEHEWTSESLVDVVKPQSLRFEGAEYTFHETAGDTSLSSATLTCKYGQINLKRVHPQLLEPGYSLWADSRCDSPSIRACRLMDAEYFNVSF</sequence>